<accession>A0AAD7I2E8</accession>
<sequence>MWSLTRRAQESEPLRDMMLEALKLMSGLERLSVTAVTSQEGVLVAFHLSSLTFPQLVVCQIRMNKPSPVDTVTSFLGRHPTITHLGLVWASPGPISLPNLRLYEGPVESIPALVTSNLAGARLRWMEPGLSIDEIVIALNSLTDSSRPFVSSHDDHSKQYRAFLPSLARHMPHTTSLQIRGSDDVISDEAITYISECLPQLTRLLHLSVEQLPNNPTRLSPGDVGIDGSEVWRLWADACPTLEAYCFLDSAWRKVNETWREFPVEDFWALAGFSEFEKVYGLV</sequence>
<organism evidence="1 2">
    <name type="scientific">Mycena maculata</name>
    <dbReference type="NCBI Taxonomy" id="230809"/>
    <lineage>
        <taxon>Eukaryota</taxon>
        <taxon>Fungi</taxon>
        <taxon>Dikarya</taxon>
        <taxon>Basidiomycota</taxon>
        <taxon>Agaricomycotina</taxon>
        <taxon>Agaricomycetes</taxon>
        <taxon>Agaricomycetidae</taxon>
        <taxon>Agaricales</taxon>
        <taxon>Marasmiineae</taxon>
        <taxon>Mycenaceae</taxon>
        <taxon>Mycena</taxon>
    </lineage>
</organism>
<gene>
    <name evidence="1" type="ORF">DFH07DRAFT_968355</name>
</gene>
<dbReference type="AlphaFoldDB" id="A0AAD7I2E8"/>
<dbReference type="Proteomes" id="UP001215280">
    <property type="component" value="Unassembled WGS sequence"/>
</dbReference>
<evidence type="ECO:0000313" key="2">
    <source>
        <dbReference type="Proteomes" id="UP001215280"/>
    </source>
</evidence>
<reference evidence="1" key="1">
    <citation type="submission" date="2023-03" db="EMBL/GenBank/DDBJ databases">
        <title>Massive genome expansion in bonnet fungi (Mycena s.s.) driven by repeated elements and novel gene families across ecological guilds.</title>
        <authorList>
            <consortium name="Lawrence Berkeley National Laboratory"/>
            <person name="Harder C.B."/>
            <person name="Miyauchi S."/>
            <person name="Viragh M."/>
            <person name="Kuo A."/>
            <person name="Thoen E."/>
            <person name="Andreopoulos B."/>
            <person name="Lu D."/>
            <person name="Skrede I."/>
            <person name="Drula E."/>
            <person name="Henrissat B."/>
            <person name="Morin E."/>
            <person name="Kohler A."/>
            <person name="Barry K."/>
            <person name="LaButti K."/>
            <person name="Morin E."/>
            <person name="Salamov A."/>
            <person name="Lipzen A."/>
            <person name="Mereny Z."/>
            <person name="Hegedus B."/>
            <person name="Baldrian P."/>
            <person name="Stursova M."/>
            <person name="Weitz H."/>
            <person name="Taylor A."/>
            <person name="Grigoriev I.V."/>
            <person name="Nagy L.G."/>
            <person name="Martin F."/>
            <person name="Kauserud H."/>
        </authorList>
    </citation>
    <scope>NUCLEOTIDE SEQUENCE</scope>
    <source>
        <strain evidence="1">CBHHK188m</strain>
    </source>
</reference>
<keyword evidence="2" id="KW-1185">Reference proteome</keyword>
<proteinExistence type="predicted"/>
<name>A0AAD7I2E8_9AGAR</name>
<dbReference type="InterPro" id="IPR032675">
    <property type="entry name" value="LRR_dom_sf"/>
</dbReference>
<protein>
    <submittedName>
        <fullName evidence="1">Uncharacterized protein</fullName>
    </submittedName>
</protein>
<dbReference type="EMBL" id="JARJLG010000174">
    <property type="protein sequence ID" value="KAJ7732596.1"/>
    <property type="molecule type" value="Genomic_DNA"/>
</dbReference>
<evidence type="ECO:0000313" key="1">
    <source>
        <dbReference type="EMBL" id="KAJ7732596.1"/>
    </source>
</evidence>
<dbReference type="Gene3D" id="3.80.10.10">
    <property type="entry name" value="Ribonuclease Inhibitor"/>
    <property type="match status" value="1"/>
</dbReference>
<comment type="caution">
    <text evidence="1">The sequence shown here is derived from an EMBL/GenBank/DDBJ whole genome shotgun (WGS) entry which is preliminary data.</text>
</comment>